<protein>
    <recommendedName>
        <fullName evidence="3">DUF4817 domain-containing protein</fullName>
    </recommendedName>
</protein>
<comment type="caution">
    <text evidence="1">The sequence shown here is derived from an EMBL/GenBank/DDBJ whole genome shotgun (WGS) entry which is preliminary data.</text>
</comment>
<dbReference type="AlphaFoldDB" id="A0A4Y2AZS4"/>
<keyword evidence="2" id="KW-1185">Reference proteome</keyword>
<name>A0A4Y2AZS4_ARAVE</name>
<reference evidence="1 2" key="1">
    <citation type="journal article" date="2019" name="Sci. Rep.">
        <title>Orb-weaving spider Araneus ventricosus genome elucidates the spidroin gene catalogue.</title>
        <authorList>
            <person name="Kono N."/>
            <person name="Nakamura H."/>
            <person name="Ohtoshi R."/>
            <person name="Moran D.A.P."/>
            <person name="Shinohara A."/>
            <person name="Yoshida Y."/>
            <person name="Fujiwara M."/>
            <person name="Mori M."/>
            <person name="Tomita M."/>
            <person name="Arakawa K."/>
        </authorList>
    </citation>
    <scope>NUCLEOTIDE SEQUENCE [LARGE SCALE GENOMIC DNA]</scope>
</reference>
<organism evidence="1 2">
    <name type="scientific">Araneus ventricosus</name>
    <name type="common">Orbweaver spider</name>
    <name type="synonym">Epeira ventricosa</name>
    <dbReference type="NCBI Taxonomy" id="182803"/>
    <lineage>
        <taxon>Eukaryota</taxon>
        <taxon>Metazoa</taxon>
        <taxon>Ecdysozoa</taxon>
        <taxon>Arthropoda</taxon>
        <taxon>Chelicerata</taxon>
        <taxon>Arachnida</taxon>
        <taxon>Araneae</taxon>
        <taxon>Araneomorphae</taxon>
        <taxon>Entelegynae</taxon>
        <taxon>Araneoidea</taxon>
        <taxon>Araneidae</taxon>
        <taxon>Araneus</taxon>
    </lineage>
</organism>
<dbReference type="EMBL" id="BGPR01000043">
    <property type="protein sequence ID" value="GBL85370.1"/>
    <property type="molecule type" value="Genomic_DNA"/>
</dbReference>
<evidence type="ECO:0000313" key="2">
    <source>
        <dbReference type="Proteomes" id="UP000499080"/>
    </source>
</evidence>
<evidence type="ECO:0008006" key="3">
    <source>
        <dbReference type="Google" id="ProtNLM"/>
    </source>
</evidence>
<dbReference type="Proteomes" id="UP000499080">
    <property type="component" value="Unassembled WGS sequence"/>
</dbReference>
<accession>A0A4Y2AZS4</accession>
<gene>
    <name evidence="1" type="ORF">AVEN_34570_1</name>
</gene>
<evidence type="ECO:0000313" key="1">
    <source>
        <dbReference type="EMBL" id="GBL85370.1"/>
    </source>
</evidence>
<proteinExistence type="predicted"/>
<sequence>MEEKILNKPLNTPQEKIKTVLWFIETKSDIQKQRNYRNRRGKHPPSCPWTLAWLQTFMEIRITLDEERNGRQRILEENVNHLRQSFARSPTKSIPTASRQFQLTRAAMHKNLHVN</sequence>